<sequence>MRRALTAVPVLVALLLATLVAVVPGGEREPRGPVDVPVEVTSYACPGGPGRSVVLGQVEPGDEAQVVRGDDAEPVEELLDPRVARSADTGRADLLVRQSGAGSGAVGHTGARRGGTLVVQRCPGIVDEAWFVDLASTSSHDSVLVLSNLSAATAVVDLALWGPDGEVEGVGTSGVVVEPGEVRRLPMTELAAGEETLALRVDRERGAVAAVVEDTAPRGRELLAAARVPGRSLGIGPLPAAGEDRVLTLVNPTDTSGRARVDALGPDGLFVPEGLDEIELPSGSVTSVALPEGLGEEPVSLAIDSDVPVTGAVRTAGSGDVDVVGAADAWSGDALVPSTVAGAPLSDLVVASVDGAAVTLQGRSGDGEVLATQELDVAGGTSVEVALEELVVDGVVEVLVRSPDGLLAATATFSRDGRASVSVLPAPVTALGPDVRWGRPRQ</sequence>
<dbReference type="InterPro" id="IPR043777">
    <property type="entry name" value="DUF5719"/>
</dbReference>
<reference evidence="1 2" key="1">
    <citation type="journal article" date="2019" name="Int. J. Syst. Evol. Microbiol.">
        <title>The Global Catalogue of Microorganisms (GCM) 10K type strain sequencing project: providing services to taxonomists for standard genome sequencing and annotation.</title>
        <authorList>
            <consortium name="The Broad Institute Genomics Platform"/>
            <consortium name="The Broad Institute Genome Sequencing Center for Infectious Disease"/>
            <person name="Wu L."/>
            <person name="Ma J."/>
        </authorList>
    </citation>
    <scope>NUCLEOTIDE SEQUENCE [LARGE SCALE GENOMIC DNA]</scope>
    <source>
        <strain evidence="1 2">JCM 15749</strain>
    </source>
</reference>
<name>A0ABN2VU37_9ACTN</name>
<organism evidence="1 2">
    <name type="scientific">Aeromicrobium halocynthiae</name>
    <dbReference type="NCBI Taxonomy" id="560557"/>
    <lineage>
        <taxon>Bacteria</taxon>
        <taxon>Bacillati</taxon>
        <taxon>Actinomycetota</taxon>
        <taxon>Actinomycetes</taxon>
        <taxon>Propionibacteriales</taxon>
        <taxon>Nocardioidaceae</taxon>
        <taxon>Aeromicrobium</taxon>
    </lineage>
</organism>
<proteinExistence type="predicted"/>
<dbReference type="RefSeq" id="WP_344324337.1">
    <property type="nucleotide sequence ID" value="NZ_BAAAPY010000001.1"/>
</dbReference>
<dbReference type="Pfam" id="PF18986">
    <property type="entry name" value="DUF5719"/>
    <property type="match status" value="1"/>
</dbReference>
<dbReference type="EMBL" id="BAAAPY010000001">
    <property type="protein sequence ID" value="GAA2071639.1"/>
    <property type="molecule type" value="Genomic_DNA"/>
</dbReference>
<gene>
    <name evidence="1" type="ORF">GCM10009821_06920</name>
</gene>
<evidence type="ECO:0008006" key="3">
    <source>
        <dbReference type="Google" id="ProtNLM"/>
    </source>
</evidence>
<comment type="caution">
    <text evidence="1">The sequence shown here is derived from an EMBL/GenBank/DDBJ whole genome shotgun (WGS) entry which is preliminary data.</text>
</comment>
<dbReference type="Proteomes" id="UP001501480">
    <property type="component" value="Unassembled WGS sequence"/>
</dbReference>
<keyword evidence="2" id="KW-1185">Reference proteome</keyword>
<protein>
    <recommendedName>
        <fullName evidence="3">Secreted protein</fullName>
    </recommendedName>
</protein>
<accession>A0ABN2VU37</accession>
<evidence type="ECO:0000313" key="1">
    <source>
        <dbReference type="EMBL" id="GAA2071639.1"/>
    </source>
</evidence>
<evidence type="ECO:0000313" key="2">
    <source>
        <dbReference type="Proteomes" id="UP001501480"/>
    </source>
</evidence>